<name>A0A3T0HXX4_9BACI</name>
<evidence type="ECO:0000313" key="1">
    <source>
        <dbReference type="EMBL" id="AZU61867.1"/>
    </source>
</evidence>
<dbReference type="OrthoDB" id="2922344at2"/>
<organism evidence="1 2">
    <name type="scientific">Neobacillus mesonae</name>
    <dbReference type="NCBI Taxonomy" id="1193713"/>
    <lineage>
        <taxon>Bacteria</taxon>
        <taxon>Bacillati</taxon>
        <taxon>Bacillota</taxon>
        <taxon>Bacilli</taxon>
        <taxon>Bacillales</taxon>
        <taxon>Bacillaceae</taxon>
        <taxon>Neobacillus</taxon>
    </lineage>
</organism>
<dbReference type="RefSeq" id="WP_066397535.1">
    <property type="nucleotide sequence ID" value="NZ_CP022572.1"/>
</dbReference>
<protein>
    <submittedName>
        <fullName evidence="1">Uncharacterized protein</fullName>
    </submittedName>
</protein>
<dbReference type="KEGG" id="nmk:CHR53_11580"/>
<dbReference type="Proteomes" id="UP000282892">
    <property type="component" value="Chromosome"/>
</dbReference>
<dbReference type="EMBL" id="CP022572">
    <property type="protein sequence ID" value="AZU61867.1"/>
    <property type="molecule type" value="Genomic_DNA"/>
</dbReference>
<sequence length="76" mass="8622">MFFKPINLTIADFKVNNQDHLSSISFGTTVKVGRNVSAKKTQGFGQQHADFCVRPFNSHYVLDDDVVDQYSVKLKK</sequence>
<reference evidence="1 2" key="1">
    <citation type="submission" date="2017-07" db="EMBL/GenBank/DDBJ databases">
        <title>The complete genome sequence of Bacillus mesonae strain H20-5, an efficient strain improving plant abiotic stress resistance.</title>
        <authorList>
            <person name="Kim S.Y."/>
            <person name="Song H."/>
            <person name="Sang M.K."/>
            <person name="Weon H.-Y."/>
            <person name="Song J."/>
        </authorList>
    </citation>
    <scope>NUCLEOTIDE SEQUENCE [LARGE SCALE GENOMIC DNA]</scope>
    <source>
        <strain evidence="1 2">H20-5</strain>
    </source>
</reference>
<gene>
    <name evidence="1" type="ORF">CHR53_11580</name>
</gene>
<dbReference type="AlphaFoldDB" id="A0A3T0HXX4"/>
<keyword evidence="2" id="KW-1185">Reference proteome</keyword>
<evidence type="ECO:0000313" key="2">
    <source>
        <dbReference type="Proteomes" id="UP000282892"/>
    </source>
</evidence>
<proteinExistence type="predicted"/>
<accession>A0A3T0HXX4</accession>
<dbReference type="STRING" id="1193713.GCA_001636315_04741"/>